<dbReference type="NCBIfam" id="TIGR04183">
    <property type="entry name" value="Por_Secre_tail"/>
    <property type="match status" value="1"/>
</dbReference>
<dbReference type="Pfam" id="PF18962">
    <property type="entry name" value="Por_Secre_tail"/>
    <property type="match status" value="1"/>
</dbReference>
<protein>
    <submittedName>
        <fullName evidence="4">T9SS type A sorting domain-containing protein</fullName>
    </submittedName>
</protein>
<proteinExistence type="predicted"/>
<evidence type="ECO:0000259" key="2">
    <source>
        <dbReference type="Pfam" id="PF18962"/>
    </source>
</evidence>
<dbReference type="InterPro" id="IPR026444">
    <property type="entry name" value="Secre_tail"/>
</dbReference>
<gene>
    <name evidence="4" type="ORF">G6047_16045</name>
</gene>
<evidence type="ECO:0000313" key="5">
    <source>
        <dbReference type="Proteomes" id="UP000712080"/>
    </source>
</evidence>
<organism evidence="4 5">
    <name type="scientific">Flavobacterium silvaticum</name>
    <dbReference type="NCBI Taxonomy" id="1852020"/>
    <lineage>
        <taxon>Bacteria</taxon>
        <taxon>Pseudomonadati</taxon>
        <taxon>Bacteroidota</taxon>
        <taxon>Flavobacteriia</taxon>
        <taxon>Flavobacteriales</taxon>
        <taxon>Flavobacteriaceae</taxon>
        <taxon>Flavobacterium</taxon>
    </lineage>
</organism>
<name>A0A972FPP1_9FLAO</name>
<dbReference type="AlphaFoldDB" id="A0A972FPP1"/>
<accession>A0A972FPP1</accession>
<reference evidence="4" key="1">
    <citation type="submission" date="2020-02" db="EMBL/GenBank/DDBJ databases">
        <title>Flavobacterium sp. genome.</title>
        <authorList>
            <person name="Jung H.S."/>
            <person name="Baek J.H."/>
            <person name="Jeon C.O."/>
        </authorList>
    </citation>
    <scope>NUCLEOTIDE SEQUENCE</scope>
    <source>
        <strain evidence="4">SE-s28</strain>
    </source>
</reference>
<keyword evidence="5" id="KW-1185">Reference proteome</keyword>
<dbReference type="SUPFAM" id="SSF52058">
    <property type="entry name" value="L domain-like"/>
    <property type="match status" value="1"/>
</dbReference>
<keyword evidence="1" id="KW-0732">Signal</keyword>
<evidence type="ECO:0000313" key="4">
    <source>
        <dbReference type="EMBL" id="NMH29552.1"/>
    </source>
</evidence>
<feature type="domain" description="DUF7619" evidence="3">
    <location>
        <begin position="663"/>
        <end position="789"/>
    </location>
</feature>
<dbReference type="EMBL" id="JAAMPU010000108">
    <property type="protein sequence ID" value="NMH29552.1"/>
    <property type="molecule type" value="Genomic_DNA"/>
</dbReference>
<comment type="caution">
    <text evidence="4">The sequence shown here is derived from an EMBL/GenBank/DDBJ whole genome shotgun (WGS) entry which is preliminary data.</text>
</comment>
<dbReference type="InterPro" id="IPR032675">
    <property type="entry name" value="LRR_dom_sf"/>
</dbReference>
<dbReference type="InterPro" id="IPR047589">
    <property type="entry name" value="DUF11_rpt"/>
</dbReference>
<evidence type="ECO:0000256" key="1">
    <source>
        <dbReference type="ARBA" id="ARBA00022729"/>
    </source>
</evidence>
<evidence type="ECO:0000259" key="3">
    <source>
        <dbReference type="Pfam" id="PF24595"/>
    </source>
</evidence>
<sequence>MGKFYIVLGIMLCGLSGRSQVVNIPDANFKARLLGTAPDGSNVFASNGVNQIIIDVNSDGEIQQTEALNIIELHINADAAMNCTGLEAFSNLNGLYISGSSPLSNIDVSTMSNLNYFNSMGTSLGSLDFSANSALTYLDVHVSTLSSLVLPLTSALTYLDVRNTQLTALDMTNQHVLDHFECGGTNISSMELNVGTMSILNISVNDNLVSLKITATALPSFDIGNPNLANVEIHCGAFAENVTLMGNNLQTVDFSGSDFNGHSAGISSDMLTNVNFSNCQNLVSINLQSIIGGPDGSLDLTGVTSLQSITYYLPGTLSIPPMSGLTNLEASLISELIIGDSPSLTTVGIDSAQLQELNLSQAESLVTVGVSSCPQLHHVILKNGSIENSIGFAQCPLLQSVCVDEAQIDQVTLSLGNPLISVNSYCSVEPGGAFNRIYGSAIYDWQSDGCGNDVPHSYVKMVMNDGTEDYVDFTDSAGEYKFYPGAGNFTVSPELENPAYYTVSPVSAAVNFPVVDGTISTNDFCITQNGIHPDLEVVVSPWSVPIPGFDATYQVTLRNKGNQIMSQPLGLSCTYDLAQMDYISTSPPADGFGTGIIYWNYTNLMPFETRTFYCTVNIHQPTDTYPVNSGDVIQVSAGVPSVGDVLPSDNNFILEQTAVNSFDPNDILCLEGDSQPTSQIGEYLHYRIRFENTGTAPAQNVVVRLPLNPAQYEVNSLQLLSASHPVRGRVHGNVAEFIFENVNIDSGGHGNVLLKVRSSNVLQQGDSAVNGAGIYFDYNFPVETEDAETVFEDLSATDNAKLQMKLYPNPVQEKLSLQSDSELKKIEIYDASGRLVEVQNAALGQTEFSVKSLQSGVYLIKVNTQKGSKTLKFIKQ</sequence>
<dbReference type="RefSeq" id="WP_169528638.1">
    <property type="nucleotide sequence ID" value="NZ_JAAMPU010000108.1"/>
</dbReference>
<feature type="domain" description="Secretion system C-terminal sorting" evidence="2">
    <location>
        <begin position="806"/>
        <end position="874"/>
    </location>
</feature>
<dbReference type="Gene3D" id="3.80.10.10">
    <property type="entry name" value="Ribonuclease Inhibitor"/>
    <property type="match status" value="1"/>
</dbReference>
<dbReference type="InterPro" id="IPR055353">
    <property type="entry name" value="DUF7619"/>
</dbReference>
<dbReference type="Pfam" id="PF24595">
    <property type="entry name" value="DUF7619"/>
    <property type="match status" value="1"/>
</dbReference>
<dbReference type="Proteomes" id="UP000712080">
    <property type="component" value="Unassembled WGS sequence"/>
</dbReference>
<dbReference type="NCBIfam" id="TIGR01451">
    <property type="entry name" value="B_ant_repeat"/>
    <property type="match status" value="1"/>
</dbReference>